<dbReference type="InterPro" id="IPR023232">
    <property type="entry name" value="Glyco_hydro_2_AS"/>
</dbReference>
<dbReference type="GO" id="GO:0009341">
    <property type="term" value="C:beta-galactosidase complex"/>
    <property type="evidence" value="ECO:0007669"/>
    <property type="project" value="InterPro"/>
</dbReference>
<evidence type="ECO:0000256" key="3">
    <source>
        <dbReference type="ARBA" id="ARBA00007401"/>
    </source>
</evidence>
<evidence type="ECO:0000256" key="2">
    <source>
        <dbReference type="ARBA" id="ARBA00001913"/>
    </source>
</evidence>
<keyword evidence="8 10" id="KW-0326">Glycosidase</keyword>
<comment type="cofactor">
    <cofactor evidence="2">
        <name>Ca(2+)</name>
        <dbReference type="ChEBI" id="CHEBI:29108"/>
    </cofactor>
</comment>
<feature type="domain" description="Beta galactosidase small chain/" evidence="12">
    <location>
        <begin position="758"/>
        <end position="1036"/>
    </location>
</feature>
<dbReference type="InterPro" id="IPR014718">
    <property type="entry name" value="GH-type_carb-bd"/>
</dbReference>
<organism evidence="13 14">
    <name type="scientific">Candidatus Merdivivens pullistercoris</name>
    <dbReference type="NCBI Taxonomy" id="2840873"/>
    <lineage>
        <taxon>Bacteria</taxon>
        <taxon>Pseudomonadati</taxon>
        <taxon>Bacteroidota</taxon>
        <taxon>Bacteroidia</taxon>
        <taxon>Bacteroidales</taxon>
        <taxon>Muribaculaceae</taxon>
        <taxon>Muribaculaceae incertae sedis</taxon>
        <taxon>Candidatus Merdivivens</taxon>
    </lineage>
</organism>
<dbReference type="SUPFAM" id="SSF51445">
    <property type="entry name" value="(Trans)glycosidases"/>
    <property type="match status" value="1"/>
</dbReference>
<evidence type="ECO:0000256" key="6">
    <source>
        <dbReference type="ARBA" id="ARBA00022801"/>
    </source>
</evidence>
<comment type="caution">
    <text evidence="13">The sequence shown here is derived from an EMBL/GenBank/DDBJ whole genome shotgun (WGS) entry which is preliminary data.</text>
</comment>
<keyword evidence="7" id="KW-0106">Calcium</keyword>
<comment type="similarity">
    <text evidence="3 10">Belongs to the glycosyl hydrolase 2 family.</text>
</comment>
<dbReference type="InterPro" id="IPR006102">
    <property type="entry name" value="Ig-like_GH2"/>
</dbReference>
<dbReference type="Gene3D" id="2.60.120.260">
    <property type="entry name" value="Galactose-binding domain-like"/>
    <property type="match status" value="1"/>
</dbReference>
<evidence type="ECO:0000313" key="13">
    <source>
        <dbReference type="EMBL" id="MBO8465567.1"/>
    </source>
</evidence>
<dbReference type="EC" id="3.2.1.23" evidence="5 10"/>
<dbReference type="Gene3D" id="2.70.98.10">
    <property type="match status" value="1"/>
</dbReference>
<comment type="catalytic activity">
    <reaction evidence="1 10">
        <text>Hydrolysis of terminal non-reducing beta-D-galactose residues in beta-D-galactosides.</text>
        <dbReference type="EC" id="3.2.1.23"/>
    </reaction>
</comment>
<dbReference type="SUPFAM" id="SSF49303">
    <property type="entry name" value="beta-Galactosidase/glucuronidase domain"/>
    <property type="match status" value="2"/>
</dbReference>
<dbReference type="PANTHER" id="PTHR46323:SF2">
    <property type="entry name" value="BETA-GALACTOSIDASE"/>
    <property type="match status" value="1"/>
</dbReference>
<dbReference type="SMART" id="SM01038">
    <property type="entry name" value="Bgal_small_N"/>
    <property type="match status" value="1"/>
</dbReference>
<accession>A0A9D9I4M5</accession>
<evidence type="ECO:0000259" key="12">
    <source>
        <dbReference type="SMART" id="SM01038"/>
    </source>
</evidence>
<dbReference type="Pfam" id="PF00703">
    <property type="entry name" value="Glyco_hydro_2"/>
    <property type="match status" value="1"/>
</dbReference>
<gene>
    <name evidence="13" type="ORF">IAB93_06190</name>
</gene>
<dbReference type="InterPro" id="IPR006101">
    <property type="entry name" value="Glyco_hydro_2"/>
</dbReference>
<keyword evidence="6 10" id="KW-0378">Hydrolase</keyword>
<dbReference type="InterPro" id="IPR032312">
    <property type="entry name" value="LacZ_4"/>
</dbReference>
<dbReference type="InterPro" id="IPR050347">
    <property type="entry name" value="Bact_Beta-galactosidase"/>
</dbReference>
<dbReference type="InterPro" id="IPR017853">
    <property type="entry name" value="GH"/>
</dbReference>
<evidence type="ECO:0000256" key="5">
    <source>
        <dbReference type="ARBA" id="ARBA00012756"/>
    </source>
</evidence>
<feature type="region of interest" description="Disordered" evidence="11">
    <location>
        <begin position="1"/>
        <end position="22"/>
    </location>
</feature>
<dbReference type="GO" id="GO:0005990">
    <property type="term" value="P:lactose catabolic process"/>
    <property type="evidence" value="ECO:0007669"/>
    <property type="project" value="TreeGrafter"/>
</dbReference>
<comment type="subunit">
    <text evidence="4">Monomer.</text>
</comment>
<dbReference type="Gene3D" id="2.60.40.10">
    <property type="entry name" value="Immunoglobulins"/>
    <property type="match status" value="2"/>
</dbReference>
<dbReference type="PANTHER" id="PTHR46323">
    <property type="entry name" value="BETA-GALACTOSIDASE"/>
    <property type="match status" value="1"/>
</dbReference>
<dbReference type="InterPro" id="IPR036156">
    <property type="entry name" value="Beta-gal/glucu_dom_sf"/>
</dbReference>
<dbReference type="GO" id="GO:0004565">
    <property type="term" value="F:beta-galactosidase activity"/>
    <property type="evidence" value="ECO:0007669"/>
    <property type="project" value="UniProtKB-EC"/>
</dbReference>
<dbReference type="InterPro" id="IPR006103">
    <property type="entry name" value="Glyco_hydro_2_cat"/>
</dbReference>
<dbReference type="SUPFAM" id="SSF49785">
    <property type="entry name" value="Galactose-binding domain-like"/>
    <property type="match status" value="1"/>
</dbReference>
<dbReference type="Pfam" id="PF02836">
    <property type="entry name" value="Glyco_hydro_2_C"/>
    <property type="match status" value="1"/>
</dbReference>
<evidence type="ECO:0000256" key="7">
    <source>
        <dbReference type="ARBA" id="ARBA00022837"/>
    </source>
</evidence>
<dbReference type="SUPFAM" id="SSF74650">
    <property type="entry name" value="Galactose mutarotase-like"/>
    <property type="match status" value="1"/>
</dbReference>
<dbReference type="Pfam" id="PF16353">
    <property type="entry name" value="LacZ_4"/>
    <property type="match status" value="1"/>
</dbReference>
<reference evidence="13" key="1">
    <citation type="submission" date="2020-10" db="EMBL/GenBank/DDBJ databases">
        <authorList>
            <person name="Gilroy R."/>
        </authorList>
    </citation>
    <scope>NUCLEOTIDE SEQUENCE</scope>
    <source>
        <strain evidence="13">10037</strain>
    </source>
</reference>
<dbReference type="PROSITE" id="PS00719">
    <property type="entry name" value="GLYCOSYL_HYDROL_F2_1"/>
    <property type="match status" value="1"/>
</dbReference>
<dbReference type="PRINTS" id="PR00132">
    <property type="entry name" value="GLHYDRLASE2"/>
</dbReference>
<dbReference type="EMBL" id="JADIME010000066">
    <property type="protein sequence ID" value="MBO8465567.1"/>
    <property type="molecule type" value="Genomic_DNA"/>
</dbReference>
<dbReference type="PROSITE" id="PS00608">
    <property type="entry name" value="GLYCOSYL_HYDROL_F2_2"/>
    <property type="match status" value="1"/>
</dbReference>
<reference evidence="13" key="2">
    <citation type="journal article" date="2021" name="PeerJ">
        <title>Extensive microbial diversity within the chicken gut microbiome revealed by metagenomics and culture.</title>
        <authorList>
            <person name="Gilroy R."/>
            <person name="Ravi A."/>
            <person name="Getino M."/>
            <person name="Pursley I."/>
            <person name="Horton D.L."/>
            <person name="Alikhan N.F."/>
            <person name="Baker D."/>
            <person name="Gharbi K."/>
            <person name="Hall N."/>
            <person name="Watson M."/>
            <person name="Adriaenssens E.M."/>
            <person name="Foster-Nyarko E."/>
            <person name="Jarju S."/>
            <person name="Secka A."/>
            <person name="Antonio M."/>
            <person name="Oren A."/>
            <person name="Chaudhuri R.R."/>
            <person name="La Ragione R."/>
            <person name="Hildebrand F."/>
            <person name="Pallen M.J."/>
        </authorList>
    </citation>
    <scope>NUCLEOTIDE SEQUENCE</scope>
    <source>
        <strain evidence="13">10037</strain>
    </source>
</reference>
<evidence type="ECO:0000256" key="4">
    <source>
        <dbReference type="ARBA" id="ARBA00011245"/>
    </source>
</evidence>
<dbReference type="AlphaFoldDB" id="A0A9D9I4M5"/>
<dbReference type="Pfam" id="PF02929">
    <property type="entry name" value="Bgal_small_N"/>
    <property type="match status" value="1"/>
</dbReference>
<sequence length="1041" mass="118671">MALSLSSCQEKTAPRYGLDPDHAEWTDPETNYINRLPSHADMFAFADKEEAARSKEFSENFLSLHGTWKFHWAENADERVDNFYVPDLDDRSWGKMPVPGIWEMNGYGDPVYINVGYPWREKFENDPPHVPVKENHVGSYRKEIKIPSDWEGKQIIAYFGSVTSNITLYVNGRFAGYSEDSKTASEFDITPYVIPGKKNLIAFQVFRWCDGTYLEDQDFWRMTGVARESYLYARNPRHIEDIRIEAGLENGYKDGVLTITSDYPEGYAIVAEIFDPDGNKVKEIKMSGEKSSVAYFPDALAWTAETPNLYGILFTLYDEEGSEVEAIRQHFGFRNVELKGYNVLVNGQPVLFKGVNRHEMNPHGGYLVSREDMEKDIRLMKEFNINAVRTCHYPDDPYWYYLCDKYGLYVVAEANVESHGMVYSEANLAKDPAYRDAHIARNTDNVQILKNHPSIIFWSLGNEAGYGDNFKAAGEAVKAMDSTRLLIYEQDWGFEVADIYSPMYRRYPDVVKYCENDPQRPLIQIEYAHAMGNSEGGFKEYWDLIRKYPAYQGGFIWDFVDQSIYYDKNGTTVLAYAGDFNDSDSDWDKNFCNNGLFSPDRNPNPHAYEVRYYHQPVWTSLTDTLEGKISVFNEYFFRDLSSYCMNWELVSAGKTKASGTVGTLNVAPQQTVEISLGYDRDSLAAWLAGDNGHDLLLNIEFLLKKPEPVEKDGYFKTMLSEGHRLAYAQHVLKEAGMYTPICENGGIAAIADSGDTFILRGDESEIRISKATGLVDSYMFKGIQLLEQGGGIRPNFWRAVTDNDFGAGQQLRFKEWHSPEMTLESIEADSTVKAVLRFENIPARLELEYSANSAGELGIVQKLVPDERAAAMDGAYKYMFRFGMRAEMPENFDRVDYYGRGPWENYSDRKGSAMFGYYSATVDDMFYPYVRPQECGTHSDLKEWTLVNDRDGISLSITSPEDFSASSLPYSQETLDEGPVDQKAQRHPAELVRDGFTSVCFDKVQMGLGCIDSWGAWPMEQHMVPFGEYVFTVKLSPESTL</sequence>
<evidence type="ECO:0000256" key="8">
    <source>
        <dbReference type="ARBA" id="ARBA00023295"/>
    </source>
</evidence>
<protein>
    <recommendedName>
        <fullName evidence="5 10">Beta-galactosidase</fullName>
        <ecNumber evidence="5 10">3.2.1.23</ecNumber>
    </recommendedName>
    <alternativeName>
        <fullName evidence="9 10">Lactase</fullName>
    </alternativeName>
</protein>
<evidence type="ECO:0000256" key="9">
    <source>
        <dbReference type="ARBA" id="ARBA00032230"/>
    </source>
</evidence>
<name>A0A9D9I4M5_9BACT</name>
<dbReference type="FunFam" id="3.20.20.80:FF:000121">
    <property type="entry name" value="Beta-galactosidase"/>
    <property type="match status" value="1"/>
</dbReference>
<dbReference type="GO" id="GO:0030246">
    <property type="term" value="F:carbohydrate binding"/>
    <property type="evidence" value="ECO:0007669"/>
    <property type="project" value="InterPro"/>
</dbReference>
<dbReference type="InterPro" id="IPR011013">
    <property type="entry name" value="Gal_mutarotase_sf_dom"/>
</dbReference>
<dbReference type="Gene3D" id="3.20.20.80">
    <property type="entry name" value="Glycosidases"/>
    <property type="match status" value="1"/>
</dbReference>
<dbReference type="InterPro" id="IPR004199">
    <property type="entry name" value="B-gal_small/dom_5"/>
</dbReference>
<proteinExistence type="inferred from homology"/>
<dbReference type="InterPro" id="IPR023230">
    <property type="entry name" value="Glyco_hydro_2_CS"/>
</dbReference>
<evidence type="ECO:0000256" key="11">
    <source>
        <dbReference type="SAM" id="MobiDB-lite"/>
    </source>
</evidence>
<dbReference type="InterPro" id="IPR008979">
    <property type="entry name" value="Galactose-bd-like_sf"/>
</dbReference>
<evidence type="ECO:0000256" key="1">
    <source>
        <dbReference type="ARBA" id="ARBA00001412"/>
    </source>
</evidence>
<feature type="compositionally biased region" description="Polar residues" evidence="11">
    <location>
        <begin position="1"/>
        <end position="10"/>
    </location>
</feature>
<dbReference type="Pfam" id="PF02837">
    <property type="entry name" value="Glyco_hydro_2_N"/>
    <property type="match status" value="1"/>
</dbReference>
<dbReference type="InterPro" id="IPR013783">
    <property type="entry name" value="Ig-like_fold"/>
</dbReference>
<dbReference type="InterPro" id="IPR006104">
    <property type="entry name" value="Glyco_hydro_2_N"/>
</dbReference>
<evidence type="ECO:0000313" key="14">
    <source>
        <dbReference type="Proteomes" id="UP000823597"/>
    </source>
</evidence>
<dbReference type="Proteomes" id="UP000823597">
    <property type="component" value="Unassembled WGS sequence"/>
</dbReference>
<evidence type="ECO:0000256" key="10">
    <source>
        <dbReference type="RuleBase" id="RU361154"/>
    </source>
</evidence>